<sequence length="311" mass="35017">MKKNKPIFGGLIETHVQPVKAANIVNRSLPGWSFDSNYDFSDLGKIWILWHPSVKVSVISKSLQMITYRVKLPLVATEIIVSIVYASNCTVERHLLWNEIETTACAPFTSASPWLILGDFNEITSSLEHSNGYGFSTTRGMRDFNECIQRSSLSDLPFRGNSMTWSNRHVSKKLDRIMVNDYSLLAFPDSLGIFGEPGISDHSPCCVFTDQLRPKQKRPFKFFAHLNNHPDFAEIIKGCWSGLNFEGSRQLVISKKLKELKNIIRTFSNGNFSNLELRVAEAFDNLISCQQVSLNSPSLAAAAAEEEAHRK</sequence>
<dbReference type="Pfam" id="PF03372">
    <property type="entry name" value="Exo_endo_phos"/>
    <property type="match status" value="1"/>
</dbReference>
<keyword evidence="3" id="KW-1185">Reference proteome</keyword>
<dbReference type="PANTHER" id="PTHR33710">
    <property type="entry name" value="BNAC02G09200D PROTEIN"/>
    <property type="match status" value="1"/>
</dbReference>
<comment type="caution">
    <text evidence="2">The sequence shown here is derived from an EMBL/GenBank/DDBJ whole genome shotgun (WGS) entry which is preliminary data.</text>
</comment>
<dbReference type="InterPro" id="IPR036691">
    <property type="entry name" value="Endo/exonu/phosph_ase_sf"/>
</dbReference>
<dbReference type="OrthoDB" id="1112214at2759"/>
<dbReference type="Proteomes" id="UP000886595">
    <property type="component" value="Unassembled WGS sequence"/>
</dbReference>
<accession>A0A8X7U8G0</accession>
<organism evidence="2 3">
    <name type="scientific">Brassica carinata</name>
    <name type="common">Ethiopian mustard</name>
    <name type="synonym">Abyssinian cabbage</name>
    <dbReference type="NCBI Taxonomy" id="52824"/>
    <lineage>
        <taxon>Eukaryota</taxon>
        <taxon>Viridiplantae</taxon>
        <taxon>Streptophyta</taxon>
        <taxon>Embryophyta</taxon>
        <taxon>Tracheophyta</taxon>
        <taxon>Spermatophyta</taxon>
        <taxon>Magnoliopsida</taxon>
        <taxon>eudicotyledons</taxon>
        <taxon>Gunneridae</taxon>
        <taxon>Pentapetalae</taxon>
        <taxon>rosids</taxon>
        <taxon>malvids</taxon>
        <taxon>Brassicales</taxon>
        <taxon>Brassicaceae</taxon>
        <taxon>Brassiceae</taxon>
        <taxon>Brassica</taxon>
    </lineage>
</organism>
<dbReference type="PANTHER" id="PTHR33710:SF77">
    <property type="entry name" value="DNASE I-LIKE SUPERFAMILY PROTEIN"/>
    <property type="match status" value="1"/>
</dbReference>
<name>A0A8X7U8G0_BRACI</name>
<dbReference type="SUPFAM" id="SSF56219">
    <property type="entry name" value="DNase I-like"/>
    <property type="match status" value="1"/>
</dbReference>
<evidence type="ECO:0000313" key="3">
    <source>
        <dbReference type="Proteomes" id="UP000886595"/>
    </source>
</evidence>
<gene>
    <name evidence="2" type="ORF">Bca52824_062696</name>
</gene>
<dbReference type="InterPro" id="IPR005135">
    <property type="entry name" value="Endo/exonuclease/phosphatase"/>
</dbReference>
<protein>
    <recommendedName>
        <fullName evidence="1">Endonuclease/exonuclease/phosphatase domain-containing protein</fullName>
    </recommendedName>
</protein>
<dbReference type="AlphaFoldDB" id="A0A8X7U8G0"/>
<feature type="domain" description="Endonuclease/exonuclease/phosphatase" evidence="1">
    <location>
        <begin position="8"/>
        <end position="202"/>
    </location>
</feature>
<reference evidence="2 3" key="1">
    <citation type="submission" date="2020-02" db="EMBL/GenBank/DDBJ databases">
        <authorList>
            <person name="Ma Q."/>
            <person name="Huang Y."/>
            <person name="Song X."/>
            <person name="Pei D."/>
        </authorList>
    </citation>
    <scope>NUCLEOTIDE SEQUENCE [LARGE SCALE GENOMIC DNA]</scope>
    <source>
        <strain evidence="2">Sxm20200214</strain>
        <tissue evidence="2">Leaf</tissue>
    </source>
</reference>
<proteinExistence type="predicted"/>
<dbReference type="EMBL" id="JAAMPC010000013">
    <property type="protein sequence ID" value="KAG2268141.1"/>
    <property type="molecule type" value="Genomic_DNA"/>
</dbReference>
<dbReference type="Gene3D" id="3.60.10.10">
    <property type="entry name" value="Endonuclease/exonuclease/phosphatase"/>
    <property type="match status" value="1"/>
</dbReference>
<evidence type="ECO:0000313" key="2">
    <source>
        <dbReference type="EMBL" id="KAG2268141.1"/>
    </source>
</evidence>
<dbReference type="GO" id="GO:0003824">
    <property type="term" value="F:catalytic activity"/>
    <property type="evidence" value="ECO:0007669"/>
    <property type="project" value="InterPro"/>
</dbReference>
<evidence type="ECO:0000259" key="1">
    <source>
        <dbReference type="Pfam" id="PF03372"/>
    </source>
</evidence>